<comment type="similarity">
    <text evidence="5">Belongs to the SAT4 family.</text>
</comment>
<evidence type="ECO:0000256" key="1">
    <source>
        <dbReference type="ARBA" id="ARBA00004141"/>
    </source>
</evidence>
<sequence length="231" mass="26253">MSEYPFPTPIYPGVDPNANQGPIVSNVSIVLLIISVITICLRMFSRWWTKIEFWIDDYLILFTALTRHYQVLTWTYSLIMIIEVHRDSYGQHVGKITGPHVVSFLKALYSVALLYPMSLTFSKLSLLALYWRIFRVSQGRIPILIAAALNIAWMIAAVIVGIFLCVPVEGFWNPNIKARCIIAPDFFLANEVFTITLDIVVLLMPVYFIASIKRSFSQRVSISSTFILGLV</sequence>
<name>A0A8T9C4I2_9HELO</name>
<dbReference type="OrthoDB" id="3648173at2759"/>
<comment type="caution">
    <text evidence="8">The sequence shown here is derived from an EMBL/GenBank/DDBJ whole genome shotgun (WGS) entry which is preliminary data.</text>
</comment>
<evidence type="ECO:0000313" key="9">
    <source>
        <dbReference type="Proteomes" id="UP000469558"/>
    </source>
</evidence>
<evidence type="ECO:0000259" key="7">
    <source>
        <dbReference type="Pfam" id="PF20684"/>
    </source>
</evidence>
<comment type="subcellular location">
    <subcellularLocation>
        <location evidence="1">Membrane</location>
        <topology evidence="1">Multi-pass membrane protein</topology>
    </subcellularLocation>
</comment>
<dbReference type="PANTHER" id="PTHR33048">
    <property type="entry name" value="PTH11-LIKE INTEGRAL MEMBRANE PROTEIN (AFU_ORTHOLOGUE AFUA_5G11245)"/>
    <property type="match status" value="1"/>
</dbReference>
<feature type="transmembrane region" description="Helical" evidence="6">
    <location>
        <begin position="53"/>
        <end position="70"/>
    </location>
</feature>
<gene>
    <name evidence="8" type="primary">SAT4_4</name>
    <name evidence="8" type="ORF">LSUE1_G007099</name>
</gene>
<organism evidence="8 9">
    <name type="scientific">Lachnellula suecica</name>
    <dbReference type="NCBI Taxonomy" id="602035"/>
    <lineage>
        <taxon>Eukaryota</taxon>
        <taxon>Fungi</taxon>
        <taxon>Dikarya</taxon>
        <taxon>Ascomycota</taxon>
        <taxon>Pezizomycotina</taxon>
        <taxon>Leotiomycetes</taxon>
        <taxon>Helotiales</taxon>
        <taxon>Lachnaceae</taxon>
        <taxon>Lachnellula</taxon>
    </lineage>
</organism>
<evidence type="ECO:0000256" key="5">
    <source>
        <dbReference type="ARBA" id="ARBA00038359"/>
    </source>
</evidence>
<dbReference type="GO" id="GO:0016020">
    <property type="term" value="C:membrane"/>
    <property type="evidence" value="ECO:0007669"/>
    <property type="project" value="UniProtKB-SubCell"/>
</dbReference>
<feature type="domain" description="Rhodopsin" evidence="7">
    <location>
        <begin position="41"/>
        <end position="230"/>
    </location>
</feature>
<dbReference type="EMBL" id="QGMK01001202">
    <property type="protein sequence ID" value="TVY71505.1"/>
    <property type="molecule type" value="Genomic_DNA"/>
</dbReference>
<reference evidence="8 9" key="1">
    <citation type="submission" date="2018-05" db="EMBL/GenBank/DDBJ databases">
        <title>Genome sequencing and assembly of the regulated plant pathogen Lachnellula willkommii and related sister species for the development of diagnostic species identification markers.</title>
        <authorList>
            <person name="Giroux E."/>
            <person name="Bilodeau G."/>
        </authorList>
    </citation>
    <scope>NUCLEOTIDE SEQUENCE [LARGE SCALE GENOMIC DNA]</scope>
    <source>
        <strain evidence="8 9">CBS 268.59</strain>
    </source>
</reference>
<evidence type="ECO:0000256" key="6">
    <source>
        <dbReference type="SAM" id="Phobius"/>
    </source>
</evidence>
<evidence type="ECO:0000256" key="3">
    <source>
        <dbReference type="ARBA" id="ARBA00022989"/>
    </source>
</evidence>
<dbReference type="Pfam" id="PF20684">
    <property type="entry name" value="Fung_rhodopsin"/>
    <property type="match status" value="1"/>
</dbReference>
<dbReference type="InterPro" id="IPR049326">
    <property type="entry name" value="Rhodopsin_dom_fungi"/>
</dbReference>
<keyword evidence="3 6" id="KW-1133">Transmembrane helix</keyword>
<proteinExistence type="inferred from homology"/>
<accession>A0A8T9C4I2</accession>
<keyword evidence="9" id="KW-1185">Reference proteome</keyword>
<evidence type="ECO:0000256" key="4">
    <source>
        <dbReference type="ARBA" id="ARBA00023136"/>
    </source>
</evidence>
<keyword evidence="2 6" id="KW-0812">Transmembrane</keyword>
<protein>
    <submittedName>
        <fullName evidence="8">Satratoxin biosynthesis SC1 cluster protein</fullName>
    </submittedName>
</protein>
<dbReference type="AlphaFoldDB" id="A0A8T9C4I2"/>
<dbReference type="Proteomes" id="UP000469558">
    <property type="component" value="Unassembled WGS sequence"/>
</dbReference>
<feature type="transmembrane region" description="Helical" evidence="6">
    <location>
        <begin position="20"/>
        <end position="41"/>
    </location>
</feature>
<feature type="transmembrane region" description="Helical" evidence="6">
    <location>
        <begin position="143"/>
        <end position="164"/>
    </location>
</feature>
<dbReference type="PANTHER" id="PTHR33048:SF47">
    <property type="entry name" value="INTEGRAL MEMBRANE PROTEIN-RELATED"/>
    <property type="match status" value="1"/>
</dbReference>
<feature type="transmembrane region" description="Helical" evidence="6">
    <location>
        <begin position="192"/>
        <end position="210"/>
    </location>
</feature>
<dbReference type="InterPro" id="IPR052337">
    <property type="entry name" value="SAT4-like"/>
</dbReference>
<keyword evidence="4 6" id="KW-0472">Membrane</keyword>
<feature type="transmembrane region" description="Helical" evidence="6">
    <location>
        <begin position="107"/>
        <end position="131"/>
    </location>
</feature>
<evidence type="ECO:0000313" key="8">
    <source>
        <dbReference type="EMBL" id="TVY71505.1"/>
    </source>
</evidence>
<evidence type="ECO:0000256" key="2">
    <source>
        <dbReference type="ARBA" id="ARBA00022692"/>
    </source>
</evidence>